<feature type="non-terminal residue" evidence="1">
    <location>
        <position position="58"/>
    </location>
</feature>
<comment type="caution">
    <text evidence="1">The sequence shown here is derived from an EMBL/GenBank/DDBJ whole genome shotgun (WGS) entry which is preliminary data.</text>
</comment>
<dbReference type="EMBL" id="BDIP01005949">
    <property type="protein sequence ID" value="GCA64044.1"/>
    <property type="molecule type" value="Genomic_DNA"/>
</dbReference>
<dbReference type="Proteomes" id="UP000265618">
    <property type="component" value="Unassembled WGS sequence"/>
</dbReference>
<accession>A0A391NRN1</accession>
<evidence type="ECO:0000313" key="1">
    <source>
        <dbReference type="EMBL" id="GCA64044.1"/>
    </source>
</evidence>
<dbReference type="AlphaFoldDB" id="A0A391NRN1"/>
<gene>
    <name evidence="1" type="ORF">KIPB_012971</name>
</gene>
<organism evidence="1 2">
    <name type="scientific">Kipferlia bialata</name>
    <dbReference type="NCBI Taxonomy" id="797122"/>
    <lineage>
        <taxon>Eukaryota</taxon>
        <taxon>Metamonada</taxon>
        <taxon>Carpediemonas-like organisms</taxon>
        <taxon>Kipferlia</taxon>
    </lineage>
</organism>
<name>A0A391NRN1_9EUKA</name>
<sequence length="58" mass="6375">DAPAPEVSAQLLKLREQLQALEDDELSETDPVEPEVEAPDVEVVTIDLADFETEAQPE</sequence>
<evidence type="ECO:0000313" key="2">
    <source>
        <dbReference type="Proteomes" id="UP000265618"/>
    </source>
</evidence>
<reference evidence="1 2" key="1">
    <citation type="journal article" date="2018" name="PLoS ONE">
        <title>The draft genome of Kipferlia bialata reveals reductive genome evolution in fornicate parasites.</title>
        <authorList>
            <person name="Tanifuji G."/>
            <person name="Takabayashi S."/>
            <person name="Kume K."/>
            <person name="Takagi M."/>
            <person name="Nakayama T."/>
            <person name="Kamikawa R."/>
            <person name="Inagaki Y."/>
            <person name="Hashimoto T."/>
        </authorList>
    </citation>
    <scope>NUCLEOTIDE SEQUENCE [LARGE SCALE GENOMIC DNA]</scope>
    <source>
        <strain evidence="1">NY0173</strain>
    </source>
</reference>
<feature type="non-terminal residue" evidence="1">
    <location>
        <position position="1"/>
    </location>
</feature>
<protein>
    <submittedName>
        <fullName evidence="1">Uncharacterized protein</fullName>
    </submittedName>
</protein>
<proteinExistence type="predicted"/>
<keyword evidence="2" id="KW-1185">Reference proteome</keyword>